<evidence type="ECO:0000313" key="1">
    <source>
        <dbReference type="EMBL" id="GMT30827.1"/>
    </source>
</evidence>
<accession>A0AAV5WII1</accession>
<name>A0AAV5WII1_9BILA</name>
<sequence>MRQAVCPVKNMASIKRSLEVHRIRTTFSSYQGTVGFRNSQIYTDWLTLSGENNMMRSYLPLLTTMSTALLHHRAESAIDFDSPNISSCMIILPHG</sequence>
<gene>
    <name evidence="1" type="ORF">PFISCL1PPCAC_22124</name>
</gene>
<reference evidence="1" key="1">
    <citation type="submission" date="2023-10" db="EMBL/GenBank/DDBJ databases">
        <title>Genome assembly of Pristionchus species.</title>
        <authorList>
            <person name="Yoshida K."/>
            <person name="Sommer R.J."/>
        </authorList>
    </citation>
    <scope>NUCLEOTIDE SEQUENCE</scope>
    <source>
        <strain evidence="1">RS5133</strain>
    </source>
</reference>
<feature type="non-terminal residue" evidence="1">
    <location>
        <position position="95"/>
    </location>
</feature>
<evidence type="ECO:0000313" key="2">
    <source>
        <dbReference type="Proteomes" id="UP001432322"/>
    </source>
</evidence>
<protein>
    <submittedName>
        <fullName evidence="1">Uncharacterized protein</fullName>
    </submittedName>
</protein>
<dbReference type="EMBL" id="BTSY01000005">
    <property type="protein sequence ID" value="GMT30827.1"/>
    <property type="molecule type" value="Genomic_DNA"/>
</dbReference>
<dbReference type="AlphaFoldDB" id="A0AAV5WII1"/>
<comment type="caution">
    <text evidence="1">The sequence shown here is derived from an EMBL/GenBank/DDBJ whole genome shotgun (WGS) entry which is preliminary data.</text>
</comment>
<dbReference type="Proteomes" id="UP001432322">
    <property type="component" value="Unassembled WGS sequence"/>
</dbReference>
<keyword evidence="2" id="KW-1185">Reference proteome</keyword>
<organism evidence="1 2">
    <name type="scientific">Pristionchus fissidentatus</name>
    <dbReference type="NCBI Taxonomy" id="1538716"/>
    <lineage>
        <taxon>Eukaryota</taxon>
        <taxon>Metazoa</taxon>
        <taxon>Ecdysozoa</taxon>
        <taxon>Nematoda</taxon>
        <taxon>Chromadorea</taxon>
        <taxon>Rhabditida</taxon>
        <taxon>Rhabditina</taxon>
        <taxon>Diplogasteromorpha</taxon>
        <taxon>Diplogasteroidea</taxon>
        <taxon>Neodiplogasteridae</taxon>
        <taxon>Pristionchus</taxon>
    </lineage>
</organism>
<proteinExistence type="predicted"/>